<comment type="caution">
    <text evidence="1">The sequence shown here is derived from an EMBL/GenBank/DDBJ whole genome shotgun (WGS) entry which is preliminary data.</text>
</comment>
<keyword evidence="3" id="KW-1185">Reference proteome</keyword>
<proteinExistence type="predicted"/>
<organism evidence="1 3">
    <name type="scientific">Tritrichomonas musculus</name>
    <dbReference type="NCBI Taxonomy" id="1915356"/>
    <lineage>
        <taxon>Eukaryota</taxon>
        <taxon>Metamonada</taxon>
        <taxon>Parabasalia</taxon>
        <taxon>Tritrichomonadida</taxon>
        <taxon>Tritrichomonadidae</taxon>
        <taxon>Tritrichomonas</taxon>
    </lineage>
</organism>
<dbReference type="Proteomes" id="UP001470230">
    <property type="component" value="Unassembled WGS sequence"/>
</dbReference>
<reference evidence="1 3" key="1">
    <citation type="submission" date="2024-04" db="EMBL/GenBank/DDBJ databases">
        <title>Tritrichomonas musculus Genome.</title>
        <authorList>
            <person name="Alves-Ferreira E."/>
            <person name="Grigg M."/>
            <person name="Lorenzi H."/>
            <person name="Galac M."/>
        </authorList>
    </citation>
    <scope>NUCLEOTIDE SEQUENCE [LARGE SCALE GENOMIC DNA]</scope>
    <source>
        <strain evidence="1 3">EAF2021</strain>
    </source>
</reference>
<evidence type="ECO:0000313" key="3">
    <source>
        <dbReference type="Proteomes" id="UP001470230"/>
    </source>
</evidence>
<accession>A0ABR2GN37</accession>
<evidence type="ECO:0000313" key="1">
    <source>
        <dbReference type="EMBL" id="KAK8835096.1"/>
    </source>
</evidence>
<gene>
    <name evidence="2" type="ORF">M9Y10_012363</name>
    <name evidence="1" type="ORF">M9Y10_018106</name>
</gene>
<protein>
    <recommendedName>
        <fullName evidence="4">Cytoplasmic protein</fullName>
    </recommendedName>
</protein>
<dbReference type="EMBL" id="JAPFFF010000018">
    <property type="protein sequence ID" value="KAK8860698.1"/>
    <property type="molecule type" value="Genomic_DNA"/>
</dbReference>
<dbReference type="EMBL" id="JAPFFF010000237">
    <property type="protein sequence ID" value="KAK8835096.1"/>
    <property type="molecule type" value="Genomic_DNA"/>
</dbReference>
<sequence length="132" mass="16012">MSIDKAKFLSIEKFYFNSNGFKNFKINIRLNAINDYRKVIELAESQFWPEYHVWKVHDDYLSMFIAKNERISKIHENKRSDLDNFRFPHLPSWINNQAKEWNSAMHRFIFIHNTIQDLEKIMKENLSKISSK</sequence>
<name>A0ABR2GN37_9EUKA</name>
<evidence type="ECO:0000313" key="2">
    <source>
        <dbReference type="EMBL" id="KAK8860698.1"/>
    </source>
</evidence>
<evidence type="ECO:0008006" key="4">
    <source>
        <dbReference type="Google" id="ProtNLM"/>
    </source>
</evidence>